<name>A0ABS6G3P4_9FIRM</name>
<sequence length="442" mass="51318">MKKRLFLCINILVVLIVFIGCSKISKEESNKNLPINMKKGELLEVKSVEKFSSINGFKVEDGKFFFSGIKNDKWGFYALDLNSHSLEQRYSQVGEYDVFIPLNGRDAIYVDLDGRLFVRQNGNEKKIDEEIYGSYSPNILVSPDQKGILYTKGVQGESDLYRYMLDEDAPIKIKDKISNDAFFTFSYTTHWSNKSHYFIFDNREVYDSNGKLYDTIDATAAKWSPNDEMIAFIREPKILKNQQIFVGDWQSYIGTEFAVYNIDGKSDKTIYKNDIGLIDAIDNIQWSKDSSLVGLSVGKINRNTNGELENIDYEKIFIYSFKTKMGKEVGNMPYNFYEALFDTYIYGSSIGKRDRVEIVEVFKDNRKIFDKPVILNSKDMFVISYEDNAYLINGRELIEINRAGESKKIMDLPWDISEMYFDSKTRQLIITNKNYFLFVIKM</sequence>
<reference evidence="1 2" key="1">
    <citation type="submission" date="2021-06" db="EMBL/GenBank/DDBJ databases">
        <authorList>
            <person name="Sun Q."/>
            <person name="Li D."/>
        </authorList>
    </citation>
    <scope>NUCLEOTIDE SEQUENCE [LARGE SCALE GENOMIC DNA]</scope>
    <source>
        <strain evidence="1 2">MSJ-5</strain>
    </source>
</reference>
<dbReference type="Proteomes" id="UP000779508">
    <property type="component" value="Unassembled WGS sequence"/>
</dbReference>
<gene>
    <name evidence="1" type="ORF">KQI88_06370</name>
</gene>
<keyword evidence="2" id="KW-1185">Reference proteome</keyword>
<dbReference type="RefSeq" id="WP_216415517.1">
    <property type="nucleotide sequence ID" value="NZ_JAHLQK010000002.1"/>
</dbReference>
<dbReference type="EMBL" id="JAHLQK010000002">
    <property type="protein sequence ID" value="MBU5676035.1"/>
    <property type="molecule type" value="Genomic_DNA"/>
</dbReference>
<proteinExistence type="predicted"/>
<dbReference type="PROSITE" id="PS51257">
    <property type="entry name" value="PROKAR_LIPOPROTEIN"/>
    <property type="match status" value="1"/>
</dbReference>
<protein>
    <recommendedName>
        <fullName evidence="3">WD40-like Beta Propeller Repeat</fullName>
    </recommendedName>
</protein>
<organism evidence="1 2">
    <name type="scientific">Alkaliphilus flagellatus</name>
    <dbReference type="NCBI Taxonomy" id="2841507"/>
    <lineage>
        <taxon>Bacteria</taxon>
        <taxon>Bacillati</taxon>
        <taxon>Bacillota</taxon>
        <taxon>Clostridia</taxon>
        <taxon>Peptostreptococcales</taxon>
        <taxon>Natronincolaceae</taxon>
        <taxon>Alkaliphilus</taxon>
    </lineage>
</organism>
<evidence type="ECO:0000313" key="2">
    <source>
        <dbReference type="Proteomes" id="UP000779508"/>
    </source>
</evidence>
<evidence type="ECO:0000313" key="1">
    <source>
        <dbReference type="EMBL" id="MBU5676035.1"/>
    </source>
</evidence>
<accession>A0ABS6G3P4</accession>
<comment type="caution">
    <text evidence="1">The sequence shown here is derived from an EMBL/GenBank/DDBJ whole genome shotgun (WGS) entry which is preliminary data.</text>
</comment>
<evidence type="ECO:0008006" key="3">
    <source>
        <dbReference type="Google" id="ProtNLM"/>
    </source>
</evidence>